<gene>
    <name evidence="6" type="ORF">COT63_00930</name>
</gene>
<dbReference type="InterPro" id="IPR002376">
    <property type="entry name" value="Formyl_transf_N"/>
</dbReference>
<evidence type="ECO:0000256" key="3">
    <source>
        <dbReference type="ARBA" id="ARBA00022679"/>
    </source>
</evidence>
<keyword evidence="4" id="KW-0658">Purine biosynthesis</keyword>
<evidence type="ECO:0000256" key="1">
    <source>
        <dbReference type="ARBA" id="ARBA00005054"/>
    </source>
</evidence>
<evidence type="ECO:0000313" key="6">
    <source>
        <dbReference type="EMBL" id="PIS15254.1"/>
    </source>
</evidence>
<dbReference type="InterPro" id="IPR036477">
    <property type="entry name" value="Formyl_transf_N_sf"/>
</dbReference>
<dbReference type="Gene3D" id="3.40.50.170">
    <property type="entry name" value="Formyl transferase, N-terminal domain"/>
    <property type="match status" value="1"/>
</dbReference>
<dbReference type="AlphaFoldDB" id="A0A2H0WRF5"/>
<keyword evidence="3" id="KW-0808">Transferase</keyword>
<comment type="caution">
    <text evidence="6">The sequence shown here is derived from an EMBL/GenBank/DDBJ whole genome shotgun (WGS) entry which is preliminary data.</text>
</comment>
<evidence type="ECO:0000256" key="4">
    <source>
        <dbReference type="ARBA" id="ARBA00022755"/>
    </source>
</evidence>
<evidence type="ECO:0000259" key="5">
    <source>
        <dbReference type="Pfam" id="PF00551"/>
    </source>
</evidence>
<dbReference type="GO" id="GO:0004644">
    <property type="term" value="F:phosphoribosylglycinamide formyltransferase activity"/>
    <property type="evidence" value="ECO:0007669"/>
    <property type="project" value="UniProtKB-EC"/>
</dbReference>
<accession>A0A2H0WRF5</accession>
<name>A0A2H0WRF5_9BACT</name>
<dbReference type="Pfam" id="PF00551">
    <property type="entry name" value="Formyl_trans_N"/>
    <property type="match status" value="1"/>
</dbReference>
<feature type="domain" description="Formyl transferase N-terminal" evidence="5">
    <location>
        <begin position="27"/>
        <end position="198"/>
    </location>
</feature>
<sequence length="278" mass="31097">MSNGKILSEDFVKMNIDKTVMKENKLQIALLISGSGTTMEAIIKACQKGVLAGLVEPTVVVSSRQDNQGIKKAKKYGIKTFVVRPKDFLTSEAFGERLIEIFRDFDIDLVSQNGWLPLTPPNVVKRFSGKIINQHPGPLDGKRPGFGGKGMYGARVTCARLAFLRVTGQENPWTESTIHYVSERFDEGSLIRVVRLAVPLFSRPVTIAQLRKNSQKLIEMTKLIQKKLLPLEHRNVIAVLRAFAEGNPPHFIRSQPLIPSGQERILLEAKKLARELFP</sequence>
<dbReference type="PANTHER" id="PTHR43369">
    <property type="entry name" value="PHOSPHORIBOSYLGLYCINAMIDE FORMYLTRANSFERASE"/>
    <property type="match status" value="1"/>
</dbReference>
<dbReference type="EMBL" id="PEZH01000016">
    <property type="protein sequence ID" value="PIS15254.1"/>
    <property type="molecule type" value="Genomic_DNA"/>
</dbReference>
<proteinExistence type="predicted"/>
<dbReference type="EC" id="2.1.2.2" evidence="2"/>
<organism evidence="6 7">
    <name type="scientific">Candidatus Shapirobacteria bacterium CG09_land_8_20_14_0_10_38_17</name>
    <dbReference type="NCBI Taxonomy" id="1974884"/>
    <lineage>
        <taxon>Bacteria</taxon>
        <taxon>Candidatus Shapironibacteriota</taxon>
    </lineage>
</organism>
<comment type="pathway">
    <text evidence="1">Purine metabolism; IMP biosynthesis via de novo pathway; N(2)-formyl-N(1)-(5-phospho-D-ribosyl)glycinamide from N(1)-(5-phospho-D-ribosyl)glycinamide (10-formyl THF route): step 1/1.</text>
</comment>
<dbReference type="PANTHER" id="PTHR43369:SF2">
    <property type="entry name" value="PHOSPHORIBOSYLGLYCINAMIDE FORMYLTRANSFERASE"/>
    <property type="match status" value="1"/>
</dbReference>
<dbReference type="SUPFAM" id="SSF53328">
    <property type="entry name" value="Formyltransferase"/>
    <property type="match status" value="1"/>
</dbReference>
<dbReference type="GO" id="GO:0005737">
    <property type="term" value="C:cytoplasm"/>
    <property type="evidence" value="ECO:0007669"/>
    <property type="project" value="TreeGrafter"/>
</dbReference>
<reference evidence="7" key="1">
    <citation type="submission" date="2017-09" db="EMBL/GenBank/DDBJ databases">
        <title>Depth-based differentiation of microbial function through sediment-hosted aquifers and enrichment of novel symbionts in the deep terrestrial subsurface.</title>
        <authorList>
            <person name="Probst A.J."/>
            <person name="Ladd B."/>
            <person name="Jarett J.K."/>
            <person name="Geller-Mcgrath D.E."/>
            <person name="Sieber C.M.K."/>
            <person name="Emerson J.B."/>
            <person name="Anantharaman K."/>
            <person name="Thomas B.C."/>
            <person name="Malmstrom R."/>
            <person name="Stieglmeier M."/>
            <person name="Klingl A."/>
            <person name="Woyke T."/>
            <person name="Ryan C.M."/>
            <person name="Banfield J.F."/>
        </authorList>
    </citation>
    <scope>NUCLEOTIDE SEQUENCE [LARGE SCALE GENOMIC DNA]</scope>
</reference>
<protein>
    <recommendedName>
        <fullName evidence="2">phosphoribosylglycinamide formyltransferase 1</fullName>
        <ecNumber evidence="2">2.1.2.2</ecNumber>
    </recommendedName>
</protein>
<evidence type="ECO:0000256" key="2">
    <source>
        <dbReference type="ARBA" id="ARBA00012254"/>
    </source>
</evidence>
<dbReference type="Proteomes" id="UP000231282">
    <property type="component" value="Unassembled WGS sequence"/>
</dbReference>
<dbReference type="GO" id="GO:0006189">
    <property type="term" value="P:'de novo' IMP biosynthetic process"/>
    <property type="evidence" value="ECO:0007669"/>
    <property type="project" value="TreeGrafter"/>
</dbReference>
<evidence type="ECO:0000313" key="7">
    <source>
        <dbReference type="Proteomes" id="UP000231282"/>
    </source>
</evidence>